<evidence type="ECO:0000313" key="7">
    <source>
        <dbReference type="EMBL" id="ESW95766.1"/>
    </source>
</evidence>
<dbReference type="InterPro" id="IPR001932">
    <property type="entry name" value="PPM-type_phosphatase-like_dom"/>
</dbReference>
<dbReference type="GeneID" id="25771870"/>
<evidence type="ECO:0000256" key="4">
    <source>
        <dbReference type="ARBA" id="ARBA00022912"/>
    </source>
</evidence>
<dbReference type="GO" id="GO:0005634">
    <property type="term" value="C:nucleus"/>
    <property type="evidence" value="ECO:0007669"/>
    <property type="project" value="EnsemblFungi"/>
</dbReference>
<dbReference type="SUPFAM" id="SSF81606">
    <property type="entry name" value="PP2C-like"/>
    <property type="match status" value="1"/>
</dbReference>
<keyword evidence="3 5" id="KW-0378">Hydrolase</keyword>
<keyword evidence="4 5" id="KW-0904">Protein phosphatase</keyword>
<dbReference type="InterPro" id="IPR036457">
    <property type="entry name" value="PPM-type-like_dom_sf"/>
</dbReference>
<dbReference type="PANTHER" id="PTHR13832">
    <property type="entry name" value="PROTEIN PHOSPHATASE 2C"/>
    <property type="match status" value="1"/>
</dbReference>
<dbReference type="Gene3D" id="3.60.40.10">
    <property type="entry name" value="PPM-type phosphatase domain"/>
    <property type="match status" value="1"/>
</dbReference>
<comment type="caution">
    <text evidence="7">The sequence shown here is derived from an EMBL/GenBank/DDBJ whole genome shotgun (WGS) entry which is preliminary data.</text>
</comment>
<sequence>MSKPSPSPKDVVKYLKRRSGDLLHLHSDSGMKPVEEHADAKSGPCNRLSFDVGVCENRNSRYRPSMEDVHTYVANFAERLDWGYFAVFDGHAGKNAARWCGSNLHNILVEKIMDDDNVDLRENLNNSFLEADVQMEREIQGSSGCTAAVAVLRWEEEIDDSESEDEIDPKTTPFDFVPTKKHKRMLYTANVGDSRIVLCRGGRAVRLSYDHKSSDKLEQQRIVNSGGIMLKNRVNGVLAVTRSLGDVYMKSLVIGAPFTTCTELTDQDDFLILACDGLWDVCSDQDAVDLIKDEMDPYKASDTLCKLAISKMSTDNVTAMVVRFDTRVFAYTEPRRRAAE</sequence>
<evidence type="ECO:0000256" key="5">
    <source>
        <dbReference type="RuleBase" id="RU003465"/>
    </source>
</evidence>
<dbReference type="GO" id="GO:0000750">
    <property type="term" value="P:pheromone-dependent signal transduction involved in conjugation with cellular fusion"/>
    <property type="evidence" value="ECO:0007669"/>
    <property type="project" value="EnsemblFungi"/>
</dbReference>
<dbReference type="Pfam" id="PF00481">
    <property type="entry name" value="PP2C"/>
    <property type="match status" value="1"/>
</dbReference>
<name>W1Q7B9_OGAPD</name>
<dbReference type="GO" id="GO:1990439">
    <property type="term" value="F:MAP kinase serine/threonine phosphatase activity"/>
    <property type="evidence" value="ECO:0007669"/>
    <property type="project" value="EnsemblFungi"/>
</dbReference>
<dbReference type="EMBL" id="AEOI02000010">
    <property type="protein sequence ID" value="ESW95766.1"/>
    <property type="molecule type" value="Genomic_DNA"/>
</dbReference>
<organism evidence="7 8">
    <name type="scientific">Ogataea parapolymorpha (strain ATCC 26012 / BCRC 20466 / JCM 22074 / NRRL Y-7560 / DL-1)</name>
    <name type="common">Yeast</name>
    <name type="synonym">Hansenula polymorpha</name>
    <dbReference type="NCBI Taxonomy" id="871575"/>
    <lineage>
        <taxon>Eukaryota</taxon>
        <taxon>Fungi</taxon>
        <taxon>Dikarya</taxon>
        <taxon>Ascomycota</taxon>
        <taxon>Saccharomycotina</taxon>
        <taxon>Pichiomycetes</taxon>
        <taxon>Pichiales</taxon>
        <taxon>Pichiaceae</taxon>
        <taxon>Ogataea</taxon>
    </lineage>
</organism>
<dbReference type="PANTHER" id="PTHR13832:SF837">
    <property type="entry name" value="PROTEIN PHOSPHATASE 2C-LIKE DOMAIN-CONTAINING PROTEIN 1"/>
    <property type="match status" value="1"/>
</dbReference>
<reference evidence="7 8" key="1">
    <citation type="journal article" date="2013" name="BMC Genomics">
        <title>Genome sequence and analysis of methylotrophic yeast Hansenula polymorpha DL1.</title>
        <authorList>
            <person name="Ravin N.V."/>
            <person name="Eldarov M.A."/>
            <person name="Kadnikov V.V."/>
            <person name="Beletsky A.V."/>
            <person name="Schneider J."/>
            <person name="Mardanova E.S."/>
            <person name="Smekalova E.M."/>
            <person name="Zvereva M.I."/>
            <person name="Dontsova O.A."/>
            <person name="Mardanov A.V."/>
            <person name="Skryabin K.G."/>
        </authorList>
    </citation>
    <scope>NUCLEOTIDE SEQUENCE [LARGE SCALE GENOMIC DNA]</scope>
    <source>
        <strain evidence="8">ATCC 26012 / BCRC 20466 / JCM 22074 / NRRL Y-7560 / DL-1</strain>
    </source>
</reference>
<evidence type="ECO:0000313" key="8">
    <source>
        <dbReference type="Proteomes" id="UP000008673"/>
    </source>
</evidence>
<protein>
    <submittedName>
        <fullName evidence="7">Protein phosphatase</fullName>
        <ecNumber evidence="7">3.1.3.16</ecNumber>
    </submittedName>
</protein>
<gene>
    <name evidence="7" type="ORF">HPODL_02417</name>
</gene>
<evidence type="ECO:0000259" key="6">
    <source>
        <dbReference type="PROSITE" id="PS51746"/>
    </source>
</evidence>
<keyword evidence="8" id="KW-1185">Reference proteome</keyword>
<dbReference type="KEGG" id="opa:HPODL_02417"/>
<dbReference type="eggNOG" id="KOG0698">
    <property type="taxonomic scope" value="Eukaryota"/>
</dbReference>
<dbReference type="GO" id="GO:0043409">
    <property type="term" value="P:negative regulation of MAPK cascade"/>
    <property type="evidence" value="ECO:0007669"/>
    <property type="project" value="EnsemblFungi"/>
</dbReference>
<dbReference type="STRING" id="871575.W1Q7B9"/>
<dbReference type="Proteomes" id="UP000008673">
    <property type="component" value="Unassembled WGS sequence"/>
</dbReference>
<dbReference type="GO" id="GO:0006388">
    <property type="term" value="P:tRNA splicing, via endonucleolytic cleavage and ligation"/>
    <property type="evidence" value="ECO:0007669"/>
    <property type="project" value="EnsemblFungi"/>
</dbReference>
<accession>W1Q7B9</accession>
<dbReference type="GO" id="GO:0071852">
    <property type="term" value="P:fungal-type cell wall organization or biogenesis"/>
    <property type="evidence" value="ECO:0007669"/>
    <property type="project" value="EnsemblFungi"/>
</dbReference>
<keyword evidence="2" id="KW-0479">Metal-binding</keyword>
<feature type="domain" description="PPM-type phosphatase" evidence="6">
    <location>
        <begin position="51"/>
        <end position="324"/>
    </location>
</feature>
<dbReference type="PROSITE" id="PS51746">
    <property type="entry name" value="PPM_2"/>
    <property type="match status" value="1"/>
</dbReference>
<dbReference type="RefSeq" id="XP_013932196.1">
    <property type="nucleotide sequence ID" value="XM_014076721.1"/>
</dbReference>
<dbReference type="EC" id="3.1.3.16" evidence="7"/>
<proteinExistence type="inferred from homology"/>
<dbReference type="GO" id="GO:0000001">
    <property type="term" value="P:mitochondrion inheritance"/>
    <property type="evidence" value="ECO:0007669"/>
    <property type="project" value="EnsemblFungi"/>
</dbReference>
<dbReference type="CDD" id="cd00143">
    <property type="entry name" value="PP2Cc"/>
    <property type="match status" value="1"/>
</dbReference>
<evidence type="ECO:0000256" key="2">
    <source>
        <dbReference type="ARBA" id="ARBA00022723"/>
    </source>
</evidence>
<dbReference type="OMA" id="MCEESDG"/>
<dbReference type="AlphaFoldDB" id="W1Q7B9"/>
<dbReference type="FunFam" id="3.60.40.10:FF:000054">
    <property type="entry name" value="Protein phosphatase type 2C"/>
    <property type="match status" value="1"/>
</dbReference>
<dbReference type="GO" id="GO:0005777">
    <property type="term" value="C:peroxisome"/>
    <property type="evidence" value="ECO:0007669"/>
    <property type="project" value="EnsemblFungi"/>
</dbReference>
<evidence type="ECO:0000256" key="1">
    <source>
        <dbReference type="ARBA" id="ARBA00006702"/>
    </source>
</evidence>
<dbReference type="SMART" id="SM00332">
    <property type="entry name" value="PP2Cc"/>
    <property type="match status" value="1"/>
</dbReference>
<dbReference type="InterPro" id="IPR015655">
    <property type="entry name" value="PP2C"/>
</dbReference>
<dbReference type="GO" id="GO:0046872">
    <property type="term" value="F:metal ion binding"/>
    <property type="evidence" value="ECO:0007669"/>
    <property type="project" value="UniProtKB-KW"/>
</dbReference>
<dbReference type="OrthoDB" id="10264738at2759"/>
<dbReference type="PROSITE" id="PS01032">
    <property type="entry name" value="PPM_1"/>
    <property type="match status" value="1"/>
</dbReference>
<comment type="similarity">
    <text evidence="1 5">Belongs to the PP2C family.</text>
</comment>
<dbReference type="HOGENOM" id="CLU_013173_1_1_1"/>
<evidence type="ECO:0000256" key="3">
    <source>
        <dbReference type="ARBA" id="ARBA00022801"/>
    </source>
</evidence>
<dbReference type="InterPro" id="IPR000222">
    <property type="entry name" value="PP2C_BS"/>
</dbReference>